<protein>
    <submittedName>
        <fullName evidence="9">Carbohydrate-binding protein</fullName>
    </submittedName>
</protein>
<organism evidence="9 10">
    <name type="scientific">Flavobacterium flevense</name>
    <dbReference type="NCBI Taxonomy" id="983"/>
    <lineage>
        <taxon>Bacteria</taxon>
        <taxon>Pseudomonadati</taxon>
        <taxon>Bacteroidota</taxon>
        <taxon>Flavobacteriia</taxon>
        <taxon>Flavobacteriales</taxon>
        <taxon>Flavobacteriaceae</taxon>
        <taxon>Flavobacterium</taxon>
    </lineage>
</organism>
<comment type="subcellular location">
    <subcellularLocation>
        <location evidence="1">Cell outer membrane</location>
    </subcellularLocation>
</comment>
<dbReference type="Gene3D" id="1.25.40.390">
    <property type="match status" value="1"/>
</dbReference>
<evidence type="ECO:0000259" key="7">
    <source>
        <dbReference type="Pfam" id="PF07980"/>
    </source>
</evidence>
<evidence type="ECO:0000256" key="2">
    <source>
        <dbReference type="ARBA" id="ARBA00006275"/>
    </source>
</evidence>
<comment type="similarity">
    <text evidence="2">Belongs to the SusD family.</text>
</comment>
<evidence type="ECO:0000256" key="6">
    <source>
        <dbReference type="SAM" id="SignalP"/>
    </source>
</evidence>
<evidence type="ECO:0000256" key="3">
    <source>
        <dbReference type="ARBA" id="ARBA00022729"/>
    </source>
</evidence>
<evidence type="ECO:0000259" key="8">
    <source>
        <dbReference type="Pfam" id="PF14322"/>
    </source>
</evidence>
<dbReference type="PROSITE" id="PS51257">
    <property type="entry name" value="PROKAR_LIPOPROTEIN"/>
    <property type="match status" value="1"/>
</dbReference>
<reference evidence="9 10" key="1">
    <citation type="submission" date="2019-06" db="EMBL/GenBank/DDBJ databases">
        <title>Whole genome shotgun sequence of Flavobacterium flevense NBRC 14960.</title>
        <authorList>
            <person name="Hosoyama A."/>
            <person name="Uohara A."/>
            <person name="Ohji S."/>
            <person name="Ichikawa N."/>
        </authorList>
    </citation>
    <scope>NUCLEOTIDE SEQUENCE [LARGE SCALE GENOMIC DNA]</scope>
    <source>
        <strain evidence="9 10">NBRC 14960</strain>
    </source>
</reference>
<dbReference type="AlphaFoldDB" id="A0A4Y4AWJ1"/>
<keyword evidence="5" id="KW-0998">Cell outer membrane</keyword>
<keyword evidence="3 6" id="KW-0732">Signal</keyword>
<feature type="signal peptide" evidence="6">
    <location>
        <begin position="1"/>
        <end position="26"/>
    </location>
</feature>
<dbReference type="SUPFAM" id="SSF48452">
    <property type="entry name" value="TPR-like"/>
    <property type="match status" value="1"/>
</dbReference>
<dbReference type="Proteomes" id="UP000316775">
    <property type="component" value="Unassembled WGS sequence"/>
</dbReference>
<evidence type="ECO:0000256" key="4">
    <source>
        <dbReference type="ARBA" id="ARBA00023136"/>
    </source>
</evidence>
<accession>A0A4Y4AWJ1</accession>
<keyword evidence="10" id="KW-1185">Reference proteome</keyword>
<comment type="caution">
    <text evidence="9">The sequence shown here is derived from an EMBL/GenBank/DDBJ whole genome shotgun (WGS) entry which is preliminary data.</text>
</comment>
<evidence type="ECO:0000256" key="5">
    <source>
        <dbReference type="ARBA" id="ARBA00023237"/>
    </source>
</evidence>
<dbReference type="Pfam" id="PF07980">
    <property type="entry name" value="SusD_RagB"/>
    <property type="match status" value="1"/>
</dbReference>
<sequence>MKKINKILITAIAVFCLFAVSCENYLEPDPQNRITLDDAIDNPVFAEGLLLKAYNGLPTNYNFNLDVASDDAVTNDNNSSINAMTRGGWTSIQNPFSIWSKAYEMNLYINTFLENADKVVWFPSDATKNENFKKRIIAEAYGLRAWWSFQLLQNHSGVGTDGTLLGFPIVDRVIQSGEFNQLPRNTFKECVDYIIADCDKAIAGLPARWETAGSDPVMGIRNLNRISGLAAMTLKSTVALYAASPSYNAAGAGTWEDAANYAADVIIANGGINLLASDVTFYENYQSKEIFWSSTRITNKFVWEQDNFPPSLFGKGKTNPTQNFVDSFGMVDGKPITVSTTYNPNNPYNQRDPRLAKYVIYNNLTFGTQSIKTYENSGSDGLNNIATSTISGYYLRKFLNPNAKLNPAGVITGVDHFYTYSRFTEALLNFAEAANEAGGPDFSIKGYTARGVINAIRTRSGINSTYTATLTSADAMRTLIRNERRIELSFEGNRFWDLRRWGLTNVMKEDVKGMRISQNQTSFSIFTVAPRSYQDYQIYGPVPLSETQKYDLIQNKGW</sequence>
<keyword evidence="4" id="KW-0472">Membrane</keyword>
<feature type="domain" description="SusD-like N-terminal" evidence="8">
    <location>
        <begin position="59"/>
        <end position="211"/>
    </location>
</feature>
<dbReference type="RefSeq" id="WP_073247106.1">
    <property type="nucleotide sequence ID" value="NZ_BJNP01000022.1"/>
</dbReference>
<proteinExistence type="inferred from homology"/>
<dbReference type="STRING" id="983.SAMN05443543_11424"/>
<dbReference type="InterPro" id="IPR033985">
    <property type="entry name" value="SusD-like_N"/>
</dbReference>
<feature type="domain" description="RagB/SusD" evidence="7">
    <location>
        <begin position="305"/>
        <end position="558"/>
    </location>
</feature>
<name>A0A4Y4AWJ1_9FLAO</name>
<dbReference type="GO" id="GO:0009279">
    <property type="term" value="C:cell outer membrane"/>
    <property type="evidence" value="ECO:0007669"/>
    <property type="project" value="UniProtKB-SubCell"/>
</dbReference>
<dbReference type="Pfam" id="PF14322">
    <property type="entry name" value="SusD-like_3"/>
    <property type="match status" value="1"/>
</dbReference>
<evidence type="ECO:0000313" key="9">
    <source>
        <dbReference type="EMBL" id="GEC72601.1"/>
    </source>
</evidence>
<gene>
    <name evidence="9" type="ORF">FFL01_21400</name>
</gene>
<evidence type="ECO:0000256" key="1">
    <source>
        <dbReference type="ARBA" id="ARBA00004442"/>
    </source>
</evidence>
<dbReference type="InterPro" id="IPR011990">
    <property type="entry name" value="TPR-like_helical_dom_sf"/>
</dbReference>
<feature type="chain" id="PRO_5022658295" evidence="6">
    <location>
        <begin position="27"/>
        <end position="558"/>
    </location>
</feature>
<dbReference type="EMBL" id="BJNP01000022">
    <property type="protein sequence ID" value="GEC72601.1"/>
    <property type="molecule type" value="Genomic_DNA"/>
</dbReference>
<dbReference type="OrthoDB" id="5694214at2"/>
<dbReference type="InterPro" id="IPR012944">
    <property type="entry name" value="SusD_RagB_dom"/>
</dbReference>
<evidence type="ECO:0000313" key="10">
    <source>
        <dbReference type="Proteomes" id="UP000316775"/>
    </source>
</evidence>